<protein>
    <submittedName>
        <fullName evidence="1">Uncharacterized protein</fullName>
    </submittedName>
</protein>
<dbReference type="AlphaFoldDB" id="X1S115"/>
<accession>X1S115</accession>
<comment type="caution">
    <text evidence="1">The sequence shown here is derived from an EMBL/GenBank/DDBJ whole genome shotgun (WGS) entry which is preliminary data.</text>
</comment>
<sequence length="106" mass="11307">AVRLGDQVSRPTIPWQQVEVYRTADQVPGDYDEVGLLITTASTIWTSEKGMWNSMKKKAAKLGANAIILDAVSEPSAGAKVAGAIFGVGVNRKGKAVAIFVHPKEK</sequence>
<reference evidence="1" key="1">
    <citation type="journal article" date="2014" name="Front. Microbiol.">
        <title>High frequency of phylogenetically diverse reductive dehalogenase-homologous genes in deep subseafloor sedimentary metagenomes.</title>
        <authorList>
            <person name="Kawai M."/>
            <person name="Futagami T."/>
            <person name="Toyoda A."/>
            <person name="Takaki Y."/>
            <person name="Nishi S."/>
            <person name="Hori S."/>
            <person name="Arai W."/>
            <person name="Tsubouchi T."/>
            <person name="Morono Y."/>
            <person name="Uchiyama I."/>
            <person name="Ito T."/>
            <person name="Fujiyama A."/>
            <person name="Inagaki F."/>
            <person name="Takami H."/>
        </authorList>
    </citation>
    <scope>NUCLEOTIDE SEQUENCE</scope>
    <source>
        <strain evidence="1">Expedition CK06-06</strain>
    </source>
</reference>
<organism evidence="1">
    <name type="scientific">marine sediment metagenome</name>
    <dbReference type="NCBI Taxonomy" id="412755"/>
    <lineage>
        <taxon>unclassified sequences</taxon>
        <taxon>metagenomes</taxon>
        <taxon>ecological metagenomes</taxon>
    </lineage>
</organism>
<gene>
    <name evidence="1" type="ORF">S12H4_17700</name>
</gene>
<dbReference type="EMBL" id="BARW01008676">
    <property type="protein sequence ID" value="GAI86568.1"/>
    <property type="molecule type" value="Genomic_DNA"/>
</dbReference>
<name>X1S115_9ZZZZ</name>
<feature type="non-terminal residue" evidence="1">
    <location>
        <position position="1"/>
    </location>
</feature>
<proteinExistence type="predicted"/>
<evidence type="ECO:0000313" key="1">
    <source>
        <dbReference type="EMBL" id="GAI86568.1"/>
    </source>
</evidence>